<protein>
    <submittedName>
        <fullName evidence="2">Uncharacterized protein</fullName>
    </submittedName>
</protein>
<accession>A0A1H9JJE7</accession>
<sequence length="61" mass="7021">MDLIITIALVYLAYRGYQWYSAMQAQVNQGPPPPPRVDDDTVEISDQPDNDTDYIDYEELP</sequence>
<feature type="compositionally biased region" description="Acidic residues" evidence="1">
    <location>
        <begin position="40"/>
        <end position="61"/>
    </location>
</feature>
<organism evidence="2 3">
    <name type="scientific">Neolewinella agarilytica</name>
    <dbReference type="NCBI Taxonomy" id="478744"/>
    <lineage>
        <taxon>Bacteria</taxon>
        <taxon>Pseudomonadati</taxon>
        <taxon>Bacteroidota</taxon>
        <taxon>Saprospiria</taxon>
        <taxon>Saprospirales</taxon>
        <taxon>Lewinellaceae</taxon>
        <taxon>Neolewinella</taxon>
    </lineage>
</organism>
<evidence type="ECO:0000313" key="3">
    <source>
        <dbReference type="Proteomes" id="UP000199021"/>
    </source>
</evidence>
<dbReference type="AlphaFoldDB" id="A0A1H9JJE7"/>
<name>A0A1H9JJE7_9BACT</name>
<evidence type="ECO:0000313" key="2">
    <source>
        <dbReference type="EMBL" id="SEQ86903.1"/>
    </source>
</evidence>
<feature type="region of interest" description="Disordered" evidence="1">
    <location>
        <begin position="26"/>
        <end position="61"/>
    </location>
</feature>
<proteinExistence type="predicted"/>
<reference evidence="3" key="1">
    <citation type="submission" date="2016-10" db="EMBL/GenBank/DDBJ databases">
        <authorList>
            <person name="Varghese N."/>
            <person name="Submissions S."/>
        </authorList>
    </citation>
    <scope>NUCLEOTIDE SEQUENCE [LARGE SCALE GENOMIC DNA]</scope>
    <source>
        <strain evidence="3">DSM 24740</strain>
    </source>
</reference>
<dbReference type="InParanoid" id="A0A1H9JJE7"/>
<dbReference type="Proteomes" id="UP000199021">
    <property type="component" value="Unassembled WGS sequence"/>
</dbReference>
<dbReference type="STRING" id="478744.SAMN05444359_11799"/>
<evidence type="ECO:0000256" key="1">
    <source>
        <dbReference type="SAM" id="MobiDB-lite"/>
    </source>
</evidence>
<dbReference type="OrthoDB" id="1495550at2"/>
<gene>
    <name evidence="2" type="ORF">SAMN05444359_11799</name>
</gene>
<keyword evidence="3" id="KW-1185">Reference proteome</keyword>
<dbReference type="RefSeq" id="WP_090170153.1">
    <property type="nucleotide sequence ID" value="NZ_FOFB01000017.1"/>
</dbReference>
<dbReference type="EMBL" id="FOFB01000017">
    <property type="protein sequence ID" value="SEQ86903.1"/>
    <property type="molecule type" value="Genomic_DNA"/>
</dbReference>